<dbReference type="InterPro" id="IPR052727">
    <property type="entry name" value="Rab4/Rab5_effector"/>
</dbReference>
<organism evidence="2 3">
    <name type="scientific">Phytophthora palmivora</name>
    <dbReference type="NCBI Taxonomy" id="4796"/>
    <lineage>
        <taxon>Eukaryota</taxon>
        <taxon>Sar</taxon>
        <taxon>Stramenopiles</taxon>
        <taxon>Oomycota</taxon>
        <taxon>Peronosporomycetes</taxon>
        <taxon>Peronosporales</taxon>
        <taxon>Peronosporaceae</taxon>
        <taxon>Phytophthora</taxon>
    </lineage>
</organism>
<proteinExistence type="predicted"/>
<keyword evidence="3" id="KW-1185">Reference proteome</keyword>
<dbReference type="AlphaFoldDB" id="A0A2P4XLQ3"/>
<evidence type="ECO:0000256" key="1">
    <source>
        <dbReference type="SAM" id="MobiDB-lite"/>
    </source>
</evidence>
<dbReference type="PANTHER" id="PTHR13510:SF44">
    <property type="entry name" value="RABENOSYN-5"/>
    <property type="match status" value="1"/>
</dbReference>
<dbReference type="Gene3D" id="3.30.530.20">
    <property type="match status" value="2"/>
</dbReference>
<sequence>MCFWFVNSNTTLSINATASQVPQRTMKFTLPEDAFPALSLSKDKQAALIEEAETVVRETLAANEEFIAQGATFRDPRWRLIRAKEGLNVYRQRRSVDSTRVSNDFRRPSSPHSHSSSWSFKRRGRAESNFHWETSTEGERSESTDNTIQETMRRPEVSLMVLHGTVDGSLDDCMFGTFASTDQAWMWRSSHLNDRLDDARILATIRGPTHKDPFRFLGIKWFAKENPAVLSGIVQQRDFLIMEATGLTRDSKGNTVGYYLMHSVSLPGVPELSDMGIVRGEVSLCFIDRQSGAGKVEMFCRGFSDPRGGMLDRVSVGITSEALMCAAGVVDYAYIKKLTWLMKNKNATNPRASDRDVAFPRPTRCETCNKSFTKFSLTGVGAGAPCHICHLVVCGKCSVVKKMTMDVSSSGSVKQCALRFCLSCLLEAKEKSVWELALSGVETASECSSTSGSKRIAPHSKVPPNVFPPLQLSNSEKQAIVNYTDELVTETLMASEKFIAHHRKLNPERWKYVKTQDHLHVYRSRRRKSSSLDPQQLIPLSESSSVGSYASSDGLGASQTKVSSNSGSSTRRHDSDYLTDGSLLERARPNRVPIVVITGKMEGTVEDAAFGALADNEARWRLRDAYLGDEYDDQRILATLETPSAEDPFRFLGVKWATKVLGTFITQRDMVYVESTGITRDSNGERVAFVLMHSYGLDRVPELSEFGVIRARISSCVILRSHSERQVE</sequence>
<comment type="caution">
    <text evidence="2">The sequence shown here is derived from an EMBL/GenBank/DDBJ whole genome shotgun (WGS) entry which is preliminary data.</text>
</comment>
<dbReference type="SUPFAM" id="SSF57903">
    <property type="entry name" value="FYVE/PHD zinc finger"/>
    <property type="match status" value="1"/>
</dbReference>
<evidence type="ECO:0008006" key="4">
    <source>
        <dbReference type="Google" id="ProtNLM"/>
    </source>
</evidence>
<dbReference type="OrthoDB" id="164487at2759"/>
<accession>A0A2P4XLQ3</accession>
<evidence type="ECO:0000313" key="2">
    <source>
        <dbReference type="EMBL" id="POM66454.1"/>
    </source>
</evidence>
<evidence type="ECO:0000313" key="3">
    <source>
        <dbReference type="Proteomes" id="UP000237271"/>
    </source>
</evidence>
<reference evidence="2 3" key="1">
    <citation type="journal article" date="2017" name="Genome Biol. Evol.">
        <title>Phytophthora megakarya and P. palmivora, closely related causal agents of cacao black pod rot, underwent increases in genome sizes and gene numbers by different mechanisms.</title>
        <authorList>
            <person name="Ali S.S."/>
            <person name="Shao J."/>
            <person name="Lary D.J."/>
            <person name="Kronmiller B."/>
            <person name="Shen D."/>
            <person name="Strem M.D."/>
            <person name="Amoako-Attah I."/>
            <person name="Akrofi A.Y."/>
            <person name="Begoude B.A."/>
            <person name="Ten Hoopen G.M."/>
            <person name="Coulibaly K."/>
            <person name="Kebe B.I."/>
            <person name="Melnick R.L."/>
            <person name="Guiltinan M.J."/>
            <person name="Tyler B.M."/>
            <person name="Meinhardt L.W."/>
            <person name="Bailey B.A."/>
        </authorList>
    </citation>
    <scope>NUCLEOTIDE SEQUENCE [LARGE SCALE GENOMIC DNA]</scope>
    <source>
        <strain evidence="3">sbr112.9</strain>
    </source>
</reference>
<dbReference type="InterPro" id="IPR023393">
    <property type="entry name" value="START-like_dom_sf"/>
</dbReference>
<feature type="non-terminal residue" evidence="2">
    <location>
        <position position="728"/>
    </location>
</feature>
<feature type="compositionally biased region" description="Low complexity" evidence="1">
    <location>
        <begin position="541"/>
        <end position="552"/>
    </location>
</feature>
<feature type="compositionally biased region" description="Polar residues" evidence="1">
    <location>
        <begin position="557"/>
        <end position="569"/>
    </location>
</feature>
<feature type="compositionally biased region" description="Low complexity" evidence="1">
    <location>
        <begin position="108"/>
        <end position="119"/>
    </location>
</feature>
<dbReference type="Proteomes" id="UP000237271">
    <property type="component" value="Unassembled WGS sequence"/>
</dbReference>
<dbReference type="PANTHER" id="PTHR13510">
    <property type="entry name" value="FYVE-FINGER-CONTAINING RAB5 EFFECTOR PROTEIN RABENOSYN-5-RELATED"/>
    <property type="match status" value="1"/>
</dbReference>
<feature type="region of interest" description="Disordered" evidence="1">
    <location>
        <begin position="524"/>
        <end position="582"/>
    </location>
</feature>
<dbReference type="EMBL" id="NCKW01009612">
    <property type="protein sequence ID" value="POM66454.1"/>
    <property type="molecule type" value="Genomic_DNA"/>
</dbReference>
<gene>
    <name evidence="2" type="ORF">PHPALM_17681</name>
</gene>
<name>A0A2P4XLQ3_9STRA</name>
<feature type="region of interest" description="Disordered" evidence="1">
    <location>
        <begin position="100"/>
        <end position="120"/>
    </location>
</feature>
<dbReference type="CDD" id="cd00065">
    <property type="entry name" value="FYVE_like_SF"/>
    <property type="match status" value="1"/>
</dbReference>
<protein>
    <recommendedName>
        <fullName evidence="4">FYVE-type domain-containing protein</fullName>
    </recommendedName>
</protein>
<dbReference type="InterPro" id="IPR011011">
    <property type="entry name" value="Znf_FYVE_PHD"/>
</dbReference>